<name>A0A194V5E8_CYTMA</name>
<evidence type="ECO:0008006" key="4">
    <source>
        <dbReference type="Google" id="ProtNLM"/>
    </source>
</evidence>
<evidence type="ECO:0000313" key="3">
    <source>
        <dbReference type="Proteomes" id="UP000078576"/>
    </source>
</evidence>
<evidence type="ECO:0000313" key="2">
    <source>
        <dbReference type="EMBL" id="KUI59139.1"/>
    </source>
</evidence>
<dbReference type="AlphaFoldDB" id="A0A194V5E8"/>
<dbReference type="OrthoDB" id="1911848at2759"/>
<evidence type="ECO:0000256" key="1">
    <source>
        <dbReference type="SAM" id="MobiDB-lite"/>
    </source>
</evidence>
<dbReference type="EMBL" id="KN714725">
    <property type="protein sequence ID" value="KUI59139.1"/>
    <property type="molecule type" value="Genomic_DNA"/>
</dbReference>
<dbReference type="SUPFAM" id="SSF56112">
    <property type="entry name" value="Protein kinase-like (PK-like)"/>
    <property type="match status" value="1"/>
</dbReference>
<dbReference type="Proteomes" id="UP000078576">
    <property type="component" value="Unassembled WGS sequence"/>
</dbReference>
<dbReference type="STRING" id="694573.A0A194V5E8"/>
<protein>
    <recommendedName>
        <fullName evidence="4">Protein kinase domain-containing protein</fullName>
    </recommendedName>
</protein>
<accession>A0A194V5E8</accession>
<dbReference type="Gene3D" id="1.10.510.10">
    <property type="entry name" value="Transferase(Phosphotransferase) domain 1"/>
    <property type="match status" value="1"/>
</dbReference>
<feature type="region of interest" description="Disordered" evidence="1">
    <location>
        <begin position="161"/>
        <end position="183"/>
    </location>
</feature>
<dbReference type="InterPro" id="IPR011009">
    <property type="entry name" value="Kinase-like_dom_sf"/>
</dbReference>
<dbReference type="PANTHER" id="PTHR37542">
    <property type="entry name" value="HELO DOMAIN-CONTAINING PROTEIN-RELATED"/>
    <property type="match status" value="1"/>
</dbReference>
<organism evidence="2 3">
    <name type="scientific">Cytospora mali</name>
    <name type="common">Apple Valsa canker fungus</name>
    <name type="synonym">Valsa mali</name>
    <dbReference type="NCBI Taxonomy" id="578113"/>
    <lineage>
        <taxon>Eukaryota</taxon>
        <taxon>Fungi</taxon>
        <taxon>Dikarya</taxon>
        <taxon>Ascomycota</taxon>
        <taxon>Pezizomycotina</taxon>
        <taxon>Sordariomycetes</taxon>
        <taxon>Sordariomycetidae</taxon>
        <taxon>Diaporthales</taxon>
        <taxon>Cytosporaceae</taxon>
        <taxon>Cytospora</taxon>
    </lineage>
</organism>
<reference evidence="3" key="1">
    <citation type="submission" date="2014-12" db="EMBL/GenBank/DDBJ databases">
        <title>Genome Sequence of Valsa Canker Pathogens Uncovers a Specific Adaption of Colonization on Woody Bark.</title>
        <authorList>
            <person name="Yin Z."/>
            <person name="Liu H."/>
            <person name="Gao X."/>
            <person name="Li Z."/>
            <person name="Song N."/>
            <person name="Ke X."/>
            <person name="Dai Q."/>
            <person name="Wu Y."/>
            <person name="Sun Y."/>
            <person name="Xu J.-R."/>
            <person name="Kang Z.K."/>
            <person name="Wang L."/>
            <person name="Huang L."/>
        </authorList>
    </citation>
    <scope>NUCLEOTIDE SEQUENCE [LARGE SCALE GENOMIC DNA]</scope>
    <source>
        <strain evidence="3">SXYL134</strain>
    </source>
</reference>
<keyword evidence="3" id="KW-1185">Reference proteome</keyword>
<proteinExistence type="predicted"/>
<dbReference type="PANTHER" id="PTHR37542:SF1">
    <property type="entry name" value="PRION-INHIBITION AND PROPAGATION HELO DOMAIN-CONTAINING PROTEIN"/>
    <property type="match status" value="1"/>
</dbReference>
<sequence length="504" mass="56682">MDPSRILTGIQDCYKLGQILIEVCQTWKAAEEQIREHVIIIESVWLMIKNKMAFVQRISTEMESEHCRIIDDVLLMLVSKLSVAVTSVRKVARPAEPQSGFLSPFGQGVNKLRYIKMKSTIQSMIQELEVWQRRFDPCWLLLVRINKPEIDEQLRRGVDEEHAAMKDSVPSPAGGRKRKPFSSAPFASAQGLRAALRPGSERQDSIYMPVIDLEAFPVLYSTAKVARPRSIQNGGWYIVDSVQCRRGGDINAMHEDVRKLAHKLKQADPSAFGLLTCRGVMRIKDAFSGYIVSFDFVFNKPEGLDVLQSLRQSLLSSAGVISLNRRICIARELVNSISYVHTFNFVHKNIWPESVLLIEDEGSSRCSTFLVGFESFRSADGASAILGVCLLEIGLWESFISYNDELHPEPGHGLHTLHAWTLDTGRHENFQSSHFKAFFTDLAKNRLPLLMGQRYTSIVLTCLTCLDADNDGIGDEAEVEDLDGILVGVRFIEKILTQINEIAI</sequence>
<gene>
    <name evidence="2" type="ORF">VP1G_06426</name>
</gene>